<dbReference type="InterPro" id="IPR006091">
    <property type="entry name" value="Acyl-CoA_Oxase/DH_mid-dom"/>
</dbReference>
<keyword evidence="11" id="KW-1185">Reference proteome</keyword>
<evidence type="ECO:0000259" key="9">
    <source>
        <dbReference type="Pfam" id="PF02771"/>
    </source>
</evidence>
<dbReference type="Gene3D" id="1.10.540.10">
    <property type="entry name" value="Acyl-CoA dehydrogenase/oxidase, N-terminal domain"/>
    <property type="match status" value="1"/>
</dbReference>
<evidence type="ECO:0000256" key="1">
    <source>
        <dbReference type="ARBA" id="ARBA00001974"/>
    </source>
</evidence>
<dbReference type="FunFam" id="1.20.140.10:FF:000001">
    <property type="entry name" value="Acyl-CoA dehydrogenase"/>
    <property type="match status" value="1"/>
</dbReference>
<dbReference type="OrthoDB" id="335553at2"/>
<evidence type="ECO:0000256" key="2">
    <source>
        <dbReference type="ARBA" id="ARBA00009347"/>
    </source>
</evidence>
<comment type="cofactor">
    <cofactor evidence="1 6">
        <name>FAD</name>
        <dbReference type="ChEBI" id="CHEBI:57692"/>
    </cofactor>
</comment>
<dbReference type="InterPro" id="IPR009100">
    <property type="entry name" value="AcylCoA_DH/oxidase_NM_dom_sf"/>
</dbReference>
<evidence type="ECO:0000256" key="6">
    <source>
        <dbReference type="RuleBase" id="RU362125"/>
    </source>
</evidence>
<feature type="domain" description="Acyl-CoA dehydrogenase/oxidase N-terminal" evidence="9">
    <location>
        <begin position="8"/>
        <end position="119"/>
    </location>
</feature>
<dbReference type="InterPro" id="IPR037069">
    <property type="entry name" value="AcylCoA_DH/ox_N_sf"/>
</dbReference>
<dbReference type="PANTHER" id="PTHR43884">
    <property type="entry name" value="ACYL-COA DEHYDROGENASE"/>
    <property type="match status" value="1"/>
</dbReference>
<comment type="similarity">
    <text evidence="2 6">Belongs to the acyl-CoA dehydrogenase family.</text>
</comment>
<protein>
    <submittedName>
        <fullName evidence="10">Acyl-CoA dehydrogenase</fullName>
    </submittedName>
</protein>
<organism evidence="10 11">
    <name type="scientific">Leptospira tipperaryensis</name>
    <dbReference type="NCBI Taxonomy" id="2564040"/>
    <lineage>
        <taxon>Bacteria</taxon>
        <taxon>Pseudomonadati</taxon>
        <taxon>Spirochaetota</taxon>
        <taxon>Spirochaetia</taxon>
        <taxon>Leptospirales</taxon>
        <taxon>Leptospiraceae</taxon>
        <taxon>Leptospira</taxon>
    </lineage>
</organism>
<evidence type="ECO:0000313" key="10">
    <source>
        <dbReference type="EMBL" id="AOP33860.1"/>
    </source>
</evidence>
<dbReference type="PANTHER" id="PTHR43884:SF12">
    <property type="entry name" value="ISOVALERYL-COA DEHYDROGENASE, MITOCHONDRIAL-RELATED"/>
    <property type="match status" value="1"/>
</dbReference>
<dbReference type="Pfam" id="PF00441">
    <property type="entry name" value="Acyl-CoA_dh_1"/>
    <property type="match status" value="1"/>
</dbReference>
<dbReference type="EMBL" id="CP015217">
    <property type="protein sequence ID" value="AOP33860.1"/>
    <property type="molecule type" value="Genomic_DNA"/>
</dbReference>
<dbReference type="InterPro" id="IPR013786">
    <property type="entry name" value="AcylCoA_DH/ox_N"/>
</dbReference>
<evidence type="ECO:0000259" key="8">
    <source>
        <dbReference type="Pfam" id="PF02770"/>
    </source>
</evidence>
<dbReference type="InterPro" id="IPR046373">
    <property type="entry name" value="Acyl-CoA_Oxase/DH_mid-dom_sf"/>
</dbReference>
<dbReference type="RefSeq" id="WP_069607091.1">
    <property type="nucleotide sequence ID" value="NZ_CP015217.1"/>
</dbReference>
<reference evidence="10 11" key="1">
    <citation type="submission" date="2016-04" db="EMBL/GenBank/DDBJ databases">
        <title>Complete genome seqeunce of Leptospira alstonii serovar Room22.</title>
        <authorList>
            <person name="Nally J.E."/>
            <person name="Bayles D.O."/>
            <person name="Hurley D."/>
            <person name="Fanning S."/>
            <person name="McMahon B.J."/>
            <person name="Arent Z."/>
        </authorList>
    </citation>
    <scope>NUCLEOTIDE SEQUENCE [LARGE SCALE GENOMIC DNA]</scope>
    <source>
        <strain evidence="10 11">GWTS #1</strain>
    </source>
</reference>
<feature type="domain" description="Acyl-CoA oxidase/dehydrogenase middle" evidence="8">
    <location>
        <begin position="123"/>
        <end position="214"/>
    </location>
</feature>
<dbReference type="FunFam" id="2.40.110.10:FF:000002">
    <property type="entry name" value="Acyl-CoA dehydrogenase fadE12"/>
    <property type="match status" value="1"/>
</dbReference>
<dbReference type="Proteomes" id="UP000094197">
    <property type="component" value="Chromosome 1"/>
</dbReference>
<accession>A0A1D7UW73</accession>
<proteinExistence type="inferred from homology"/>
<keyword evidence="5 6" id="KW-0560">Oxidoreductase</keyword>
<dbReference type="GO" id="GO:0050660">
    <property type="term" value="F:flavin adenine dinucleotide binding"/>
    <property type="evidence" value="ECO:0007669"/>
    <property type="project" value="InterPro"/>
</dbReference>
<dbReference type="Gene3D" id="1.20.140.10">
    <property type="entry name" value="Butyryl-CoA Dehydrogenase, subunit A, domain 3"/>
    <property type="match status" value="1"/>
</dbReference>
<feature type="domain" description="Acyl-CoA dehydrogenase/oxidase C-terminal" evidence="7">
    <location>
        <begin position="226"/>
        <end position="374"/>
    </location>
</feature>
<dbReference type="KEGG" id="laj:A0128_08400"/>
<dbReference type="Pfam" id="PF02771">
    <property type="entry name" value="Acyl-CoA_dh_N"/>
    <property type="match status" value="1"/>
</dbReference>
<sequence>MERVLQFTEEHEAFRGMARKFFETEVAPHHESWEKVGIVPKEVWKKAGASGLLCPNIPVEYGGSDADFLYNVIIIEESAKVGNSGFFISLHNDVIAPYISTYANDEQKARWLPGCASGDSILAIAMTEPGAGSDLKSIRTTAIEKSDHYVVNGQKTFISNGQLANLVITAVKHDSGAMSLLMVEEGMKGFERGRRLEKIGLKAQDTSELYYNDVIVPKENLIGKQGQGFRYLMQKLATERLVLGLAAVEATALVQRITLQYIKERQAFGKKIGSFQHIKFKMAEMATELEMCRTFADKVTMETMAGRSDTAQASMVKWYSTEMQKRHTDECLQFFGGYGYMMEYPIARAYLDARIQTIYAGTTEIMKEIIGRSLGL</sequence>
<dbReference type="Gene3D" id="2.40.110.10">
    <property type="entry name" value="Butyryl-CoA Dehydrogenase, subunit A, domain 2"/>
    <property type="match status" value="1"/>
</dbReference>
<dbReference type="InterPro" id="IPR009075">
    <property type="entry name" value="AcylCo_DH/oxidase_C"/>
</dbReference>
<evidence type="ECO:0000256" key="3">
    <source>
        <dbReference type="ARBA" id="ARBA00022630"/>
    </source>
</evidence>
<dbReference type="PROSITE" id="PS00072">
    <property type="entry name" value="ACYL_COA_DH_1"/>
    <property type="match status" value="1"/>
</dbReference>
<dbReference type="AlphaFoldDB" id="A0A1D7UW73"/>
<dbReference type="PROSITE" id="PS00073">
    <property type="entry name" value="ACYL_COA_DH_2"/>
    <property type="match status" value="1"/>
</dbReference>
<dbReference type="Pfam" id="PF02770">
    <property type="entry name" value="Acyl-CoA_dh_M"/>
    <property type="match status" value="1"/>
</dbReference>
<dbReference type="SUPFAM" id="SSF56645">
    <property type="entry name" value="Acyl-CoA dehydrogenase NM domain-like"/>
    <property type="match status" value="1"/>
</dbReference>
<evidence type="ECO:0000313" key="11">
    <source>
        <dbReference type="Proteomes" id="UP000094197"/>
    </source>
</evidence>
<dbReference type="InterPro" id="IPR036250">
    <property type="entry name" value="AcylCo_DH-like_C"/>
</dbReference>
<dbReference type="GO" id="GO:0003995">
    <property type="term" value="F:acyl-CoA dehydrogenase activity"/>
    <property type="evidence" value="ECO:0007669"/>
    <property type="project" value="InterPro"/>
</dbReference>
<dbReference type="InterPro" id="IPR006089">
    <property type="entry name" value="Acyl-CoA_DH_CS"/>
</dbReference>
<dbReference type="FunFam" id="1.10.540.10:FF:000009">
    <property type="entry name" value="Probable acyl-CoA dehydrogenase"/>
    <property type="match status" value="1"/>
</dbReference>
<evidence type="ECO:0000256" key="5">
    <source>
        <dbReference type="ARBA" id="ARBA00023002"/>
    </source>
</evidence>
<evidence type="ECO:0000259" key="7">
    <source>
        <dbReference type="Pfam" id="PF00441"/>
    </source>
</evidence>
<name>A0A1D7UW73_9LEPT</name>
<keyword evidence="3 6" id="KW-0285">Flavoprotein</keyword>
<dbReference type="SUPFAM" id="SSF47203">
    <property type="entry name" value="Acyl-CoA dehydrogenase C-terminal domain-like"/>
    <property type="match status" value="1"/>
</dbReference>
<evidence type="ECO:0000256" key="4">
    <source>
        <dbReference type="ARBA" id="ARBA00022827"/>
    </source>
</evidence>
<gene>
    <name evidence="10" type="ORF">A0128_08400</name>
</gene>
<keyword evidence="4 6" id="KW-0274">FAD</keyword>